<evidence type="ECO:0000313" key="12">
    <source>
        <dbReference type="Proteomes" id="UP001606300"/>
    </source>
</evidence>
<dbReference type="InterPro" id="IPR000917">
    <property type="entry name" value="Sulfatase_N"/>
</dbReference>
<sequence>MSSNTAFPPLSSRRPGSSVLSGWLRRLQPDTSRPLTQAWLAALWMGLLANWPLWRQLHGMADVRPLFVVAFVGLVIAATGALLSLLAWPRLGKVVLVALLLWASALAHFIGSYGIVFDPGMVANLAQTDVRETRDLLSWPLLSSIGLLGVLPAWWLLGRPAAPQQRAARRLAGNGLGFAAGMGVALLLALAVFADLSSAMRNHKSLRYMITPLNAVYSLSAAAVRSGQAPGGPPVVIGADAHLLPRAAGARPPLLLLVVGETARAANFSLNGYARETNPELARLSGSGLVSLRDVTSCGTATAASLPCMFSPLGRDDFLDLKGAQENLLDVLHRSGLAVLWLDNQSGCKGLCDRVPHSFTAALPAGAAPLPASLCDGDECFDEALLHEVDRRIAALDPLRLQRGLVLVMHQMGSHGPDYYKRSPPDLKAFQPECRSNALQQCAPEQVVNGYDNTLRTTDRLLARSIEWLKTQQAYDVGMLYVSDHGESLGERGLYLHGMPYAMAPRDQTHVPLVLWTPPAGALAQSLKPGCLAGLRDRPVSHDYLFHTVMGWVGARADVYRADRDLLAGCRLTSVR</sequence>
<dbReference type="Gene3D" id="3.40.720.10">
    <property type="entry name" value="Alkaline Phosphatase, subunit A"/>
    <property type="match status" value="1"/>
</dbReference>
<accession>A0ABW7EJT7</accession>
<dbReference type="PANTHER" id="PTHR30443">
    <property type="entry name" value="INNER MEMBRANE PROTEIN"/>
    <property type="match status" value="1"/>
</dbReference>
<dbReference type="Pfam" id="PF08019">
    <property type="entry name" value="EptA_B_N"/>
    <property type="match status" value="1"/>
</dbReference>
<evidence type="ECO:0000256" key="2">
    <source>
        <dbReference type="ARBA" id="ARBA00022475"/>
    </source>
</evidence>
<keyword evidence="7 8" id="KW-0472">Membrane</keyword>
<evidence type="ECO:0000313" key="11">
    <source>
        <dbReference type="EMBL" id="MFG6413728.1"/>
    </source>
</evidence>
<dbReference type="EC" id="2.7.-.-" evidence="11"/>
<dbReference type="RefSeq" id="WP_394469804.1">
    <property type="nucleotide sequence ID" value="NZ_JBIGHY010000002.1"/>
</dbReference>
<dbReference type="GO" id="GO:0016740">
    <property type="term" value="F:transferase activity"/>
    <property type="evidence" value="ECO:0007669"/>
    <property type="project" value="UniProtKB-KW"/>
</dbReference>
<dbReference type="InterPro" id="IPR012549">
    <property type="entry name" value="EptA-like_N"/>
</dbReference>
<evidence type="ECO:0000256" key="3">
    <source>
        <dbReference type="ARBA" id="ARBA00022519"/>
    </source>
</evidence>
<dbReference type="InterPro" id="IPR040423">
    <property type="entry name" value="PEA_transferase"/>
</dbReference>
<feature type="transmembrane region" description="Helical" evidence="8">
    <location>
        <begin position="66"/>
        <end position="88"/>
    </location>
</feature>
<protein>
    <submittedName>
        <fullName evidence="11">Phosphoethanolamine transferase</fullName>
        <ecNumber evidence="11">2.7.-.-</ecNumber>
    </submittedName>
</protein>
<proteinExistence type="predicted"/>
<dbReference type="PANTHER" id="PTHR30443:SF0">
    <property type="entry name" value="PHOSPHOETHANOLAMINE TRANSFERASE EPTA"/>
    <property type="match status" value="1"/>
</dbReference>
<evidence type="ECO:0000256" key="8">
    <source>
        <dbReference type="SAM" id="Phobius"/>
    </source>
</evidence>
<dbReference type="InterPro" id="IPR017850">
    <property type="entry name" value="Alkaline_phosphatase_core_sf"/>
</dbReference>
<gene>
    <name evidence="11" type="ORF">ACG02S_07430</name>
</gene>
<keyword evidence="4 11" id="KW-0808">Transferase</keyword>
<dbReference type="NCBIfam" id="NF028537">
    <property type="entry name" value="P_eth_NH2_trans"/>
    <property type="match status" value="1"/>
</dbReference>
<feature type="domain" description="Phosphoethanolamine transferase N-terminal" evidence="10">
    <location>
        <begin position="76"/>
        <end position="222"/>
    </location>
</feature>
<dbReference type="CDD" id="cd16017">
    <property type="entry name" value="LptA"/>
    <property type="match status" value="1"/>
</dbReference>
<keyword evidence="5 8" id="KW-0812">Transmembrane</keyword>
<evidence type="ECO:0000256" key="7">
    <source>
        <dbReference type="ARBA" id="ARBA00023136"/>
    </source>
</evidence>
<evidence type="ECO:0000256" key="1">
    <source>
        <dbReference type="ARBA" id="ARBA00004429"/>
    </source>
</evidence>
<organism evidence="11 12">
    <name type="scientific">Pelomonas dachongensis</name>
    <dbReference type="NCBI Taxonomy" id="3299029"/>
    <lineage>
        <taxon>Bacteria</taxon>
        <taxon>Pseudomonadati</taxon>
        <taxon>Pseudomonadota</taxon>
        <taxon>Betaproteobacteria</taxon>
        <taxon>Burkholderiales</taxon>
        <taxon>Sphaerotilaceae</taxon>
        <taxon>Roseateles</taxon>
    </lineage>
</organism>
<evidence type="ECO:0000256" key="5">
    <source>
        <dbReference type="ARBA" id="ARBA00022692"/>
    </source>
</evidence>
<dbReference type="Pfam" id="PF00884">
    <property type="entry name" value="Sulfatase"/>
    <property type="match status" value="1"/>
</dbReference>
<comment type="caution">
    <text evidence="11">The sequence shown here is derived from an EMBL/GenBank/DDBJ whole genome shotgun (WGS) entry which is preliminary data.</text>
</comment>
<dbReference type="Proteomes" id="UP001606300">
    <property type="component" value="Unassembled WGS sequence"/>
</dbReference>
<keyword evidence="12" id="KW-1185">Reference proteome</keyword>
<evidence type="ECO:0000259" key="10">
    <source>
        <dbReference type="Pfam" id="PF08019"/>
    </source>
</evidence>
<dbReference type="InterPro" id="IPR058130">
    <property type="entry name" value="PEA_transf_C"/>
</dbReference>
<feature type="transmembrane region" description="Helical" evidence="8">
    <location>
        <begin position="176"/>
        <end position="197"/>
    </location>
</feature>
<evidence type="ECO:0000256" key="6">
    <source>
        <dbReference type="ARBA" id="ARBA00022989"/>
    </source>
</evidence>
<keyword evidence="3" id="KW-0997">Cell inner membrane</keyword>
<dbReference type="SUPFAM" id="SSF53649">
    <property type="entry name" value="Alkaline phosphatase-like"/>
    <property type="match status" value="1"/>
</dbReference>
<dbReference type="EMBL" id="JBIGHY010000002">
    <property type="protein sequence ID" value="MFG6413728.1"/>
    <property type="molecule type" value="Genomic_DNA"/>
</dbReference>
<feature type="transmembrane region" description="Helical" evidence="8">
    <location>
        <begin position="94"/>
        <end position="116"/>
    </location>
</feature>
<evidence type="ECO:0000256" key="4">
    <source>
        <dbReference type="ARBA" id="ARBA00022679"/>
    </source>
</evidence>
<evidence type="ECO:0000259" key="9">
    <source>
        <dbReference type="Pfam" id="PF00884"/>
    </source>
</evidence>
<keyword evidence="6 8" id="KW-1133">Transmembrane helix</keyword>
<reference evidence="11 12" key="1">
    <citation type="submission" date="2024-09" db="EMBL/GenBank/DDBJ databases">
        <title>Novel species of the genus Pelomonas and Roseateles isolated from streams.</title>
        <authorList>
            <person name="Lu H."/>
        </authorList>
    </citation>
    <scope>NUCLEOTIDE SEQUENCE [LARGE SCALE GENOMIC DNA]</scope>
    <source>
        <strain evidence="11 12">DC23W</strain>
    </source>
</reference>
<comment type="subcellular location">
    <subcellularLocation>
        <location evidence="1">Cell inner membrane</location>
        <topology evidence="1">Multi-pass membrane protein</topology>
    </subcellularLocation>
</comment>
<feature type="domain" description="Sulfatase N-terminal" evidence="9">
    <location>
        <begin position="253"/>
        <end position="554"/>
    </location>
</feature>
<keyword evidence="2" id="KW-1003">Cell membrane</keyword>
<name>A0ABW7EJT7_9BURK</name>
<feature type="transmembrane region" description="Helical" evidence="8">
    <location>
        <begin position="136"/>
        <end position="156"/>
    </location>
</feature>